<feature type="region of interest" description="Disordered" evidence="1">
    <location>
        <begin position="967"/>
        <end position="991"/>
    </location>
</feature>
<dbReference type="Proteomes" id="UP000001554">
    <property type="component" value="Unplaced"/>
</dbReference>
<organism evidence="2 3">
    <name type="scientific">Branchiostoma floridae</name>
    <name type="common">Florida lancelet</name>
    <name type="synonym">Amphioxus</name>
    <dbReference type="NCBI Taxonomy" id="7739"/>
    <lineage>
        <taxon>Eukaryota</taxon>
        <taxon>Metazoa</taxon>
        <taxon>Chordata</taxon>
        <taxon>Cephalochordata</taxon>
        <taxon>Leptocardii</taxon>
        <taxon>Amphioxiformes</taxon>
        <taxon>Branchiostomatidae</taxon>
        <taxon>Branchiostoma</taxon>
    </lineage>
</organism>
<feature type="compositionally biased region" description="Low complexity" evidence="1">
    <location>
        <begin position="78"/>
        <end position="97"/>
    </location>
</feature>
<gene>
    <name evidence="3" type="primary">LOC118408430</name>
</gene>
<evidence type="ECO:0000313" key="3">
    <source>
        <dbReference type="RefSeq" id="XP_035665134.1"/>
    </source>
</evidence>
<proteinExistence type="predicted"/>
<accession>A0A9J7KIL2</accession>
<feature type="compositionally biased region" description="Acidic residues" evidence="1">
    <location>
        <begin position="176"/>
        <end position="194"/>
    </location>
</feature>
<dbReference type="RefSeq" id="XP_035665134.1">
    <property type="nucleotide sequence ID" value="XM_035809241.1"/>
</dbReference>
<protein>
    <submittedName>
        <fullName evidence="3">Uncharacterized protein LOC118408430</fullName>
    </submittedName>
</protein>
<dbReference type="GeneID" id="118408430"/>
<feature type="region of interest" description="Disordered" evidence="1">
    <location>
        <begin position="1388"/>
        <end position="1417"/>
    </location>
</feature>
<evidence type="ECO:0000313" key="2">
    <source>
        <dbReference type="Proteomes" id="UP000001554"/>
    </source>
</evidence>
<feature type="compositionally biased region" description="Polar residues" evidence="1">
    <location>
        <begin position="971"/>
        <end position="984"/>
    </location>
</feature>
<feature type="compositionally biased region" description="Polar residues" evidence="1">
    <location>
        <begin position="132"/>
        <end position="148"/>
    </location>
</feature>
<feature type="region of interest" description="Disordered" evidence="1">
    <location>
        <begin position="1172"/>
        <end position="1200"/>
    </location>
</feature>
<feature type="compositionally biased region" description="Polar residues" evidence="1">
    <location>
        <begin position="1401"/>
        <end position="1417"/>
    </location>
</feature>
<sequence length="1417" mass="154082">MENSPDSMSTWPHHRLPEFSSLLRPESRAMAKPSPANRTPKDSLSPGENTQSKEAVCTPSMLPVGGAVTMRQLYMGESRSSTSSSLSDSLSDFCTSSPDARDRMKGRETEREALSRKEDHENDDGTERATLCQPSDECSSGSTEQVGSERQPKDDSDTSMHKGLGHPQSSTADSATDSEETESESEFAEGIEADVDGKTVGSHSQDQFNLHMTPESVESNTPESPLVKDAVGMEDSSSDVTVSGDKAYSATFSVLCANSSLQDFTQADFMDRVRARVRVGSPDWSLGLGAGDVRYCTTPSSEVLPSVEHVDNPPETHSTLHTPPLTVNRSPNVVDMATEQNKKLHEASVIPSLPTTSPALATQTDSCSQNTLIGGTVAGGKIPDATTWYRRLPQPPQPVEPVIPDSNRTTIPDSMSYPCPEIDADMIQDGAALMWNQSPELTREGVPLLESSQQEARTSLNKHGSAWKFTYTHPWDFSPRKSDETLTEYQAKPSSAPVHSSVCSDLATEEHLVRMTGQVPAKTNADVTQQTWSACPMYTPLPSTMSPAVSISQPAHNDLNLLTQTAQEQAETLSSILPGQQFLVYLVPGPPDTSGTPGPPTLLYVPHTPGIAPPVIRKDIMQHGQIHGNKGNNNNNKSGYVFIPVRPDPVSSAQFQTGYIGQPVPPYANPPQSGHSFPQVQRTFPDPTPQQLYNTGEPPVSTPVLQGGTTGQWSHSCPVYNTIPTSSTYSSHMTTAPMRGNSVGLLKKTRGQPASSSATQYDTQAKNVAAANNTNPVSIRYNMIGCFTDAGVVTQNILTQSSSGLLMSHCSSVMSAPGNSLPSPVELTAIPDERERTQQVNWRQMYPGYLQQQTHTKSTSLLRQHLQSKQAALGKPQASASISSFSGLESLDYSLSVNNSSTVTGSRVSAVPVEDSSMLSQSGITLVMETGTGAVSQVNLAVQAVERAPTCTTTLDTVKIAEPTGVRSEVPESTTGQISTTSQPKVDPRMHPPRHYEFKVIQVGTWKIEHKDSDVGQTAKIKLLFASRKLVYEFQLNSALKAHDMGMRQLASVEIPFNTIVAINAKVDKITLEVCEVPMMYFGTRVCPREGGAVCGRAARYRRDQPADITGGQLQTVPYHKIKLRSATAVKKVQDCLERFDPRFVTMMRTPLTVDPNKRLIMTVKKTRPVPVVTQPPSCPLRPRGEADEGERVEPPPKRPHVSDSCSCSSGCSSRRCGCWSCMRPCEPSCQCTNCNNPLMVLRQFGVDVDKALEDDCLVLNFAKVPNLRQHLQTLYHLPCCGAMVQLLAMIPGCRSCPKCKNKAVYSYSWCNFLLCDQNKRPRNHCTKCRKCKDFRDVHCQKCNTCYFAGALGEQRCPCSLRQRTSQQTASTESLSSFFQFFAGTHQQPSGQGTGLGLNQLVPSSSNQHGPISGSEV</sequence>
<feature type="compositionally biased region" description="Polar residues" evidence="1">
    <location>
        <begin position="315"/>
        <end position="330"/>
    </location>
</feature>
<feature type="region of interest" description="Disordered" evidence="1">
    <location>
        <begin position="305"/>
        <end position="330"/>
    </location>
</feature>
<feature type="compositionally biased region" description="Basic and acidic residues" evidence="1">
    <location>
        <begin position="150"/>
        <end position="160"/>
    </location>
</feature>
<feature type="compositionally biased region" description="Polar residues" evidence="1">
    <location>
        <begin position="1"/>
        <end position="10"/>
    </location>
</feature>
<dbReference type="KEGG" id="bfo:118408430"/>
<keyword evidence="2" id="KW-1185">Reference proteome</keyword>
<dbReference type="OrthoDB" id="8062037at2759"/>
<feature type="region of interest" description="Disordered" evidence="1">
    <location>
        <begin position="1"/>
        <end position="205"/>
    </location>
</feature>
<feature type="compositionally biased region" description="Basic and acidic residues" evidence="1">
    <location>
        <begin position="99"/>
        <end position="127"/>
    </location>
</feature>
<reference evidence="3" key="1">
    <citation type="submission" date="2025-08" db="UniProtKB">
        <authorList>
            <consortium name="RefSeq"/>
        </authorList>
    </citation>
    <scope>IDENTIFICATION</scope>
    <source>
        <strain evidence="3">S238N-H82</strain>
        <tissue evidence="3">Testes</tissue>
    </source>
</reference>
<evidence type="ECO:0000256" key="1">
    <source>
        <dbReference type="SAM" id="MobiDB-lite"/>
    </source>
</evidence>
<name>A0A9J7KIL2_BRAFL</name>
<feature type="compositionally biased region" description="Basic and acidic residues" evidence="1">
    <location>
        <begin position="1183"/>
        <end position="1197"/>
    </location>
</feature>
<feature type="region of interest" description="Disordered" evidence="1">
    <location>
        <begin position="392"/>
        <end position="411"/>
    </location>
</feature>